<dbReference type="Pfam" id="PF01940">
    <property type="entry name" value="DUF92"/>
    <property type="match status" value="1"/>
</dbReference>
<organism evidence="7 8">
    <name type="scientific">Ostreococcus lucimarinus (strain CCE9901)</name>
    <dbReference type="NCBI Taxonomy" id="436017"/>
    <lineage>
        <taxon>Eukaryota</taxon>
        <taxon>Viridiplantae</taxon>
        <taxon>Chlorophyta</taxon>
        <taxon>Mamiellophyceae</taxon>
        <taxon>Mamiellales</taxon>
        <taxon>Bathycoccaceae</taxon>
        <taxon>Ostreococcus</taxon>
    </lineage>
</organism>
<dbReference type="PANTHER" id="PTHR13353">
    <property type="entry name" value="TRANSMEMBRANE PROTEIN 19"/>
    <property type="match status" value="1"/>
</dbReference>
<feature type="transmembrane region" description="Helical" evidence="6">
    <location>
        <begin position="158"/>
        <end position="182"/>
    </location>
</feature>
<dbReference type="GO" id="GO:0016020">
    <property type="term" value="C:membrane"/>
    <property type="evidence" value="ECO:0007669"/>
    <property type="project" value="UniProtKB-SubCell"/>
</dbReference>
<evidence type="ECO:0000256" key="5">
    <source>
        <dbReference type="ARBA" id="ARBA00023136"/>
    </source>
</evidence>
<evidence type="ECO:0008006" key="9">
    <source>
        <dbReference type="Google" id="ProtNLM"/>
    </source>
</evidence>
<dbReference type="Gramene" id="ABP00831">
    <property type="protein sequence ID" value="ABP00831"/>
    <property type="gene ID" value="OSTLU_6328"/>
</dbReference>
<dbReference type="PANTHER" id="PTHR13353:SF14">
    <property type="entry name" value="PROTEIN PGR"/>
    <property type="match status" value="1"/>
</dbReference>
<proteinExistence type="inferred from homology"/>
<dbReference type="STRING" id="436017.A4SAX5"/>
<dbReference type="RefSeq" id="XP_001422514.1">
    <property type="nucleotide sequence ID" value="XM_001422477.1"/>
</dbReference>
<evidence type="ECO:0000313" key="8">
    <source>
        <dbReference type="Proteomes" id="UP000001568"/>
    </source>
</evidence>
<dbReference type="OMA" id="MSSFACC"/>
<evidence type="ECO:0000256" key="3">
    <source>
        <dbReference type="ARBA" id="ARBA00022692"/>
    </source>
</evidence>
<sequence>PHARAIGSMALGLLLALVGYKKKSLDESGALAAIGVGFGSIYADVRFGAALAAFFFASSAVTRVRSDVKKRVDEHFKVGGGRDWVQVFANGFVPTVIALAFASGGFGAEATSALASAYLGYYACCGGDTFASELGVLSKSKPRLIIDWRREVAAGTNGGVTALGWVASASGGAVVGAAFHLGQSALRAVATDGGALVAPSNAASVIAFGAVAGVFGSLVDSVLGATIQYSGFCEERQKVVSKPGPTVTRISGSEFLSNSAVNLVSGVITAVVAA</sequence>
<dbReference type="OrthoDB" id="30881at2759"/>
<dbReference type="EMBL" id="CP000600">
    <property type="protein sequence ID" value="ABP00831.1"/>
    <property type="molecule type" value="Genomic_DNA"/>
</dbReference>
<dbReference type="Proteomes" id="UP000001568">
    <property type="component" value="Chromosome 20"/>
</dbReference>
<feature type="non-terminal residue" evidence="7">
    <location>
        <position position="1"/>
    </location>
</feature>
<protein>
    <recommendedName>
        <fullName evidence="9">Transmembrane protein 19</fullName>
    </recommendedName>
</protein>
<comment type="similarity">
    <text evidence="2">Belongs to the TMEM19 family.</text>
</comment>
<evidence type="ECO:0000256" key="6">
    <source>
        <dbReference type="SAM" id="Phobius"/>
    </source>
</evidence>
<comment type="subcellular location">
    <subcellularLocation>
        <location evidence="1">Membrane</location>
        <topology evidence="1">Multi-pass membrane protein</topology>
    </subcellularLocation>
</comment>
<keyword evidence="8" id="KW-1185">Reference proteome</keyword>
<evidence type="ECO:0000256" key="1">
    <source>
        <dbReference type="ARBA" id="ARBA00004141"/>
    </source>
</evidence>
<name>A4SAX5_OSTLU</name>
<feature type="non-terminal residue" evidence="7">
    <location>
        <position position="274"/>
    </location>
</feature>
<dbReference type="HOGENOM" id="CLU_036918_3_1_1"/>
<keyword evidence="5 6" id="KW-0472">Membrane</keyword>
<dbReference type="GeneID" id="5006572"/>
<dbReference type="InterPro" id="IPR002794">
    <property type="entry name" value="DUF92_TMEM19"/>
</dbReference>
<accession>A4SAX5</accession>
<keyword evidence="4 6" id="KW-1133">Transmembrane helix</keyword>
<dbReference type="eggNOG" id="KOG4491">
    <property type="taxonomic scope" value="Eukaryota"/>
</dbReference>
<dbReference type="KEGG" id="olu:OSTLU_6328"/>
<feature type="transmembrane region" description="Helical" evidence="6">
    <location>
        <begin position="45"/>
        <end position="64"/>
    </location>
</feature>
<feature type="transmembrane region" description="Helical" evidence="6">
    <location>
        <begin position="202"/>
        <end position="227"/>
    </location>
</feature>
<evidence type="ECO:0000313" key="7">
    <source>
        <dbReference type="EMBL" id="ABP00831.1"/>
    </source>
</evidence>
<dbReference type="AlphaFoldDB" id="A4SAX5"/>
<gene>
    <name evidence="7" type="ORF">OSTLU_6328</name>
</gene>
<keyword evidence="3 6" id="KW-0812">Transmembrane</keyword>
<reference evidence="7 8" key="1">
    <citation type="journal article" date="2007" name="Proc. Natl. Acad. Sci. U.S.A.">
        <title>The tiny eukaryote Ostreococcus provides genomic insights into the paradox of plankton speciation.</title>
        <authorList>
            <person name="Palenik B."/>
            <person name="Grimwood J."/>
            <person name="Aerts A."/>
            <person name="Rouze P."/>
            <person name="Salamov A."/>
            <person name="Putnam N."/>
            <person name="Dupont C."/>
            <person name="Jorgensen R."/>
            <person name="Derelle E."/>
            <person name="Rombauts S."/>
            <person name="Zhou K."/>
            <person name="Otillar R."/>
            <person name="Merchant S.S."/>
            <person name="Podell S."/>
            <person name="Gaasterland T."/>
            <person name="Napoli C."/>
            <person name="Gendler K."/>
            <person name="Manuell A."/>
            <person name="Tai V."/>
            <person name="Vallon O."/>
            <person name="Piganeau G."/>
            <person name="Jancek S."/>
            <person name="Heijde M."/>
            <person name="Jabbari K."/>
            <person name="Bowler C."/>
            <person name="Lohr M."/>
            <person name="Robbens S."/>
            <person name="Werner G."/>
            <person name="Dubchak I."/>
            <person name="Pazour G.J."/>
            <person name="Ren Q."/>
            <person name="Paulsen I."/>
            <person name="Delwiche C."/>
            <person name="Schmutz J."/>
            <person name="Rokhsar D."/>
            <person name="Van de Peer Y."/>
            <person name="Moreau H."/>
            <person name="Grigoriev I.V."/>
        </authorList>
    </citation>
    <scope>NUCLEOTIDE SEQUENCE [LARGE SCALE GENOMIC DNA]</scope>
    <source>
        <strain evidence="7 8">CCE9901</strain>
    </source>
</reference>
<feature type="transmembrane region" description="Helical" evidence="6">
    <location>
        <begin position="118"/>
        <end position="137"/>
    </location>
</feature>
<evidence type="ECO:0000256" key="4">
    <source>
        <dbReference type="ARBA" id="ARBA00022989"/>
    </source>
</evidence>
<feature type="transmembrane region" description="Helical" evidence="6">
    <location>
        <begin position="84"/>
        <end position="106"/>
    </location>
</feature>
<evidence type="ECO:0000256" key="2">
    <source>
        <dbReference type="ARBA" id="ARBA00009012"/>
    </source>
</evidence>